<dbReference type="Pfam" id="PF14907">
    <property type="entry name" value="NTP_transf_5"/>
    <property type="match status" value="1"/>
</dbReference>
<dbReference type="AlphaFoldDB" id="W4M0X5"/>
<proteinExistence type="predicted"/>
<dbReference type="Proteomes" id="UP000019141">
    <property type="component" value="Unassembled WGS sequence"/>
</dbReference>
<organism evidence="1 2">
    <name type="scientific">Entotheonella factor</name>
    <dbReference type="NCBI Taxonomy" id="1429438"/>
    <lineage>
        <taxon>Bacteria</taxon>
        <taxon>Pseudomonadati</taxon>
        <taxon>Nitrospinota/Tectimicrobiota group</taxon>
        <taxon>Candidatus Tectimicrobiota</taxon>
        <taxon>Candidatus Entotheonellia</taxon>
        <taxon>Candidatus Entotheonellales</taxon>
        <taxon>Candidatus Entotheonellaceae</taxon>
        <taxon>Candidatus Entotheonella</taxon>
    </lineage>
</organism>
<dbReference type="HOGENOM" id="CLU_036186_0_0_7"/>
<sequence>MLRSEAGLQTSVHLRLEAELLLSCAGADVSDHHAARFQALLRETLDWDDVIELAMQHGVLPLLYWHLDHADSSLVPEAVYEQLRTYFYANKLHNTRLTDKLLNLLRQFEAHGITAVPFKGPALAVAAYGNLTLRQFGDLDILVQERDCGAAMRMLVSQGFRLKSHALNVQQEMVHLSRCAYSFIHDADGISVDLHWGITAAMEYPDRAFVLPLDTVQVWERLESLSLSGTRVPSFAPEDLLLMLCIHGSKHCWERLGWLCDIALLIHAYPEAPWPQIRSRASRLGCRRMLDLGVLLAHTVCGVALPEPVLQQVRTEAVVQSLARAVERGWFASVESEMGMVARSRFYVRMRERWWDKVQYGVLLAKLVMRRGRM</sequence>
<comment type="caution">
    <text evidence="1">The sequence shown here is derived from an EMBL/GenBank/DDBJ whole genome shotgun (WGS) entry which is preliminary data.</text>
</comment>
<accession>W4M0X5</accession>
<dbReference type="PATRIC" id="fig|1429438.4.peg.264"/>
<keyword evidence="2" id="KW-1185">Reference proteome</keyword>
<name>W4M0X5_ENTF1</name>
<dbReference type="EMBL" id="AZHW01000061">
    <property type="protein sequence ID" value="ETX03302.1"/>
    <property type="molecule type" value="Genomic_DNA"/>
</dbReference>
<reference evidence="1 2" key="1">
    <citation type="journal article" date="2014" name="Nature">
        <title>An environmental bacterial taxon with a large and distinct metabolic repertoire.</title>
        <authorList>
            <person name="Wilson M.C."/>
            <person name="Mori T."/>
            <person name="Ruckert C."/>
            <person name="Uria A.R."/>
            <person name="Helf M.J."/>
            <person name="Takada K."/>
            <person name="Gernert C."/>
            <person name="Steffens U.A."/>
            <person name="Heycke N."/>
            <person name="Schmitt S."/>
            <person name="Rinke C."/>
            <person name="Helfrich E.J."/>
            <person name="Brachmann A.O."/>
            <person name="Gurgui C."/>
            <person name="Wakimoto T."/>
            <person name="Kracht M."/>
            <person name="Crusemann M."/>
            <person name="Hentschel U."/>
            <person name="Abe I."/>
            <person name="Matsunaga S."/>
            <person name="Kalinowski J."/>
            <person name="Takeyama H."/>
            <person name="Piel J."/>
        </authorList>
    </citation>
    <scope>NUCLEOTIDE SEQUENCE [LARGE SCALE GENOMIC DNA]</scope>
    <source>
        <strain evidence="2">TSY1</strain>
    </source>
</reference>
<evidence type="ECO:0000313" key="1">
    <source>
        <dbReference type="EMBL" id="ETX03302.1"/>
    </source>
</evidence>
<dbReference type="InterPro" id="IPR039498">
    <property type="entry name" value="NTP_transf_5"/>
</dbReference>
<protein>
    <recommendedName>
        <fullName evidence="3">Nucleotidyltransferase family protein</fullName>
    </recommendedName>
</protein>
<gene>
    <name evidence="1" type="ORF">ETSY1_00385</name>
</gene>
<evidence type="ECO:0008006" key="3">
    <source>
        <dbReference type="Google" id="ProtNLM"/>
    </source>
</evidence>
<evidence type="ECO:0000313" key="2">
    <source>
        <dbReference type="Proteomes" id="UP000019141"/>
    </source>
</evidence>
<dbReference type="Gene3D" id="3.30.460.40">
    <property type="match status" value="1"/>
</dbReference>